<dbReference type="PANTHER" id="PTHR38037">
    <property type="entry name" value="ZN_PROTEASE DOMAIN-CONTAINING PROTEIN"/>
    <property type="match status" value="1"/>
</dbReference>
<feature type="domain" description="Retropepsin-like aspartic endopeptidase" evidence="2">
    <location>
        <begin position="76"/>
        <end position="211"/>
    </location>
</feature>
<dbReference type="Proteomes" id="UP000644507">
    <property type="component" value="Unassembled WGS sequence"/>
</dbReference>
<feature type="region of interest" description="Disordered" evidence="1">
    <location>
        <begin position="1"/>
        <end position="73"/>
    </location>
</feature>
<dbReference type="EMBL" id="BMXI01000006">
    <property type="protein sequence ID" value="GHC50828.1"/>
    <property type="molecule type" value="Genomic_DNA"/>
</dbReference>
<gene>
    <name evidence="3" type="ORF">GCM10007100_16200</name>
</gene>
<dbReference type="InterPro" id="IPR008503">
    <property type="entry name" value="Asp_endopeptidase"/>
</dbReference>
<dbReference type="SUPFAM" id="SSF50630">
    <property type="entry name" value="Acid proteases"/>
    <property type="match status" value="1"/>
</dbReference>
<reference evidence="3" key="1">
    <citation type="journal article" date="2014" name="Int. J. Syst. Evol. Microbiol.">
        <title>Complete genome sequence of Corynebacterium casei LMG S-19264T (=DSM 44701T), isolated from a smear-ripened cheese.</title>
        <authorList>
            <consortium name="US DOE Joint Genome Institute (JGI-PGF)"/>
            <person name="Walter F."/>
            <person name="Albersmeier A."/>
            <person name="Kalinowski J."/>
            <person name="Ruckert C."/>
        </authorList>
    </citation>
    <scope>NUCLEOTIDE SEQUENCE</scope>
    <source>
        <strain evidence="3">KCTC 12988</strain>
    </source>
</reference>
<comment type="caution">
    <text evidence="3">The sequence shown here is derived from an EMBL/GenBank/DDBJ whole genome shotgun (WGS) entry which is preliminary data.</text>
</comment>
<evidence type="ECO:0000256" key="1">
    <source>
        <dbReference type="SAM" id="MobiDB-lite"/>
    </source>
</evidence>
<evidence type="ECO:0000259" key="2">
    <source>
        <dbReference type="Pfam" id="PF05618"/>
    </source>
</evidence>
<feature type="compositionally biased region" description="Basic and acidic residues" evidence="1">
    <location>
        <begin position="1"/>
        <end position="27"/>
    </location>
</feature>
<name>A0A918TJK8_9BACT</name>
<dbReference type="AlphaFoldDB" id="A0A918TJK8"/>
<dbReference type="InterPro" id="IPR021109">
    <property type="entry name" value="Peptidase_aspartic_dom_sf"/>
</dbReference>
<evidence type="ECO:0000313" key="4">
    <source>
        <dbReference type="Proteomes" id="UP000644507"/>
    </source>
</evidence>
<dbReference type="PANTHER" id="PTHR38037:SF2">
    <property type="entry name" value="ATP-DEPENDENT ZINC PROTEASE DOMAIN-CONTAINING PROTEIN-RELATED"/>
    <property type="match status" value="1"/>
</dbReference>
<evidence type="ECO:0000313" key="3">
    <source>
        <dbReference type="EMBL" id="GHC50828.1"/>
    </source>
</evidence>
<reference evidence="3" key="2">
    <citation type="submission" date="2020-09" db="EMBL/GenBank/DDBJ databases">
        <authorList>
            <person name="Sun Q."/>
            <person name="Kim S."/>
        </authorList>
    </citation>
    <scope>NUCLEOTIDE SEQUENCE</scope>
    <source>
        <strain evidence="3">KCTC 12988</strain>
    </source>
</reference>
<feature type="compositionally biased region" description="Basic and acidic residues" evidence="1">
    <location>
        <begin position="40"/>
        <end position="72"/>
    </location>
</feature>
<organism evidence="3 4">
    <name type="scientific">Roseibacillus persicicus</name>
    <dbReference type="NCBI Taxonomy" id="454148"/>
    <lineage>
        <taxon>Bacteria</taxon>
        <taxon>Pseudomonadati</taxon>
        <taxon>Verrucomicrobiota</taxon>
        <taxon>Verrucomicrobiia</taxon>
        <taxon>Verrucomicrobiales</taxon>
        <taxon>Verrucomicrobiaceae</taxon>
        <taxon>Roseibacillus</taxon>
    </lineage>
</organism>
<proteinExistence type="predicted"/>
<sequence length="215" mass="24229">MDEIVEAKVAPKEEAKSSSESVTKTEEVPLESGKDSGSVPKEEPIESAPVDEKTAEAAEEAEDKKHEEDPMEARQILGWKEWVKVGTKAEQMRAKLDSGARTSSLHAEDVEEFERDGRSWVRFSMRDPEEEDSKAILIKAPVQRIAKVKNTDGTMERRFVVELGFEMGGRHLREEFTLNDRTGMTCPILIGRNALRHLGYVDCSRVDLAPKKIFK</sequence>
<dbReference type="Pfam" id="PF05618">
    <property type="entry name" value="Zn_protease"/>
    <property type="match status" value="1"/>
</dbReference>
<keyword evidence="4" id="KW-1185">Reference proteome</keyword>
<dbReference type="Gene3D" id="2.40.70.10">
    <property type="entry name" value="Acid Proteases"/>
    <property type="match status" value="1"/>
</dbReference>
<protein>
    <recommendedName>
        <fullName evidence="2">Retropepsin-like aspartic endopeptidase domain-containing protein</fullName>
    </recommendedName>
</protein>
<accession>A0A918TJK8</accession>